<dbReference type="InterPro" id="IPR000709">
    <property type="entry name" value="Leu_Ile_Val-bd"/>
</dbReference>
<dbReference type="InterPro" id="IPR028081">
    <property type="entry name" value="Leu-bd"/>
</dbReference>
<evidence type="ECO:0000256" key="2">
    <source>
        <dbReference type="ARBA" id="ARBA00022448"/>
    </source>
</evidence>
<dbReference type="Proteomes" id="UP001058120">
    <property type="component" value="Chromosome"/>
</dbReference>
<dbReference type="PANTHER" id="PTHR47151">
    <property type="entry name" value="LEU/ILE/VAL-BINDING ABC TRANSPORTER SUBUNIT"/>
    <property type="match status" value="1"/>
</dbReference>
<organism evidence="7 8">
    <name type="scientific">Taurinivorans muris</name>
    <dbReference type="NCBI Taxonomy" id="2787751"/>
    <lineage>
        <taxon>Bacteria</taxon>
        <taxon>Pseudomonadati</taxon>
        <taxon>Thermodesulfobacteriota</taxon>
        <taxon>Desulfovibrionia</taxon>
        <taxon>Desulfovibrionales</taxon>
        <taxon>Desulfovibrionaceae</taxon>
        <taxon>Taurinivorans</taxon>
    </lineage>
</organism>
<evidence type="ECO:0000256" key="3">
    <source>
        <dbReference type="ARBA" id="ARBA00022729"/>
    </source>
</evidence>
<proteinExistence type="inferred from homology"/>
<dbReference type="EMBL" id="CP065938">
    <property type="protein sequence ID" value="UWX05656.1"/>
    <property type="molecule type" value="Genomic_DNA"/>
</dbReference>
<dbReference type="RefSeq" id="WP_334315243.1">
    <property type="nucleotide sequence ID" value="NZ_CP065938.1"/>
</dbReference>
<comment type="similarity">
    <text evidence="1">Belongs to the leucine-binding protein family.</text>
</comment>
<dbReference type="InterPro" id="IPR028082">
    <property type="entry name" value="Peripla_BP_I"/>
</dbReference>
<keyword evidence="4" id="KW-0029">Amino-acid transport</keyword>
<evidence type="ECO:0000256" key="5">
    <source>
        <dbReference type="SAM" id="SignalP"/>
    </source>
</evidence>
<keyword evidence="3 5" id="KW-0732">Signal</keyword>
<evidence type="ECO:0000256" key="4">
    <source>
        <dbReference type="ARBA" id="ARBA00022970"/>
    </source>
</evidence>
<keyword evidence="8" id="KW-1185">Reference proteome</keyword>
<evidence type="ECO:0000259" key="6">
    <source>
        <dbReference type="Pfam" id="PF13458"/>
    </source>
</evidence>
<name>A0ABY5Y1I4_9BACT</name>
<feature type="domain" description="Leucine-binding protein" evidence="6">
    <location>
        <begin position="28"/>
        <end position="367"/>
    </location>
</feature>
<dbReference type="Gene3D" id="3.40.50.2300">
    <property type="match status" value="2"/>
</dbReference>
<evidence type="ECO:0000256" key="1">
    <source>
        <dbReference type="ARBA" id="ARBA00010062"/>
    </source>
</evidence>
<reference evidence="7" key="1">
    <citation type="submission" date="2020-12" db="EMBL/GenBank/DDBJ databases">
        <title>Taurinivorans muris gen. nov., sp. nov., fundamental and realized metabolic niche of a ubiquitous sulfidogenic bacterium in the murine intestine.</title>
        <authorList>
            <person name="Ye H."/>
            <person name="Hanson B.T."/>
            <person name="Loy A."/>
        </authorList>
    </citation>
    <scope>NUCLEOTIDE SEQUENCE</scope>
    <source>
        <strain evidence="7">LT0009</strain>
    </source>
</reference>
<evidence type="ECO:0000313" key="7">
    <source>
        <dbReference type="EMBL" id="UWX05656.1"/>
    </source>
</evidence>
<dbReference type="PRINTS" id="PR00337">
    <property type="entry name" value="LEUILEVALBP"/>
</dbReference>
<feature type="signal peptide" evidence="5">
    <location>
        <begin position="1"/>
        <end position="25"/>
    </location>
</feature>
<dbReference type="Pfam" id="PF13458">
    <property type="entry name" value="Peripla_BP_6"/>
    <property type="match status" value="1"/>
</dbReference>
<gene>
    <name evidence="7" type="ORF">JBF11_09470</name>
</gene>
<protein>
    <submittedName>
        <fullName evidence="7">Branched-chain amino acid ABC transporter substrate-binding protein</fullName>
    </submittedName>
</protein>
<dbReference type="PANTHER" id="PTHR47151:SF2">
    <property type="entry name" value="AMINO ACID BINDING PROTEIN"/>
    <property type="match status" value="1"/>
</dbReference>
<accession>A0ABY5Y1I4</accession>
<sequence length="373" mass="38999">MSKVFLKGVLTAFLGAVLTCGSAFAADTIKIGVPGAHSGELASYGLPTLNAVNLVADEYNAKGGILGKQVEVIAFDDACKAEIATNAATKLISDGVVGVIGHICSPAGKAAMPLYNNAKVISISGSITSPAMTLSGENPYFFRTVANDTASAIVGAGYVINNLKAKKVAILHDNSEYGKGYAEQAADYLKKNSDIEIVLFEAITPGAADYSSVIRKVRRVDADVLMWGGYYPEASKLLSNMNSLDAVIPMIGPDGLKDLGFVELAGADAENVYASGPTDTSSNPVSKYYAEKHMAKYGSTPGAFFDNAVSAALALMNAIEKAGTTDSAKVIDALHKEEIETAVGSIHFDEHGDAVGVGMSIYQIQNGQYVEMK</sequence>
<feature type="chain" id="PRO_5046761665" evidence="5">
    <location>
        <begin position="26"/>
        <end position="373"/>
    </location>
</feature>
<dbReference type="SUPFAM" id="SSF53822">
    <property type="entry name" value="Periplasmic binding protein-like I"/>
    <property type="match status" value="1"/>
</dbReference>
<evidence type="ECO:0000313" key="8">
    <source>
        <dbReference type="Proteomes" id="UP001058120"/>
    </source>
</evidence>
<dbReference type="CDD" id="cd06342">
    <property type="entry name" value="PBP1_ABC_LIVBP-like"/>
    <property type="match status" value="1"/>
</dbReference>
<keyword evidence="2" id="KW-0813">Transport</keyword>